<evidence type="ECO:0000256" key="1">
    <source>
        <dbReference type="ARBA" id="ARBA00004418"/>
    </source>
</evidence>
<evidence type="ECO:0000313" key="5">
    <source>
        <dbReference type="EMBL" id="KIA66079.1"/>
    </source>
</evidence>
<name>A0ABR4ZMB8_9NOCA</name>
<dbReference type="PANTHER" id="PTHR30024">
    <property type="entry name" value="ALIPHATIC SULFONATES-BINDING PROTEIN-RELATED"/>
    <property type="match status" value="1"/>
</dbReference>
<comment type="subcellular location">
    <subcellularLocation>
        <location evidence="1">Periplasm</location>
    </subcellularLocation>
</comment>
<dbReference type="SUPFAM" id="SSF53850">
    <property type="entry name" value="Periplasmic binding protein-like II"/>
    <property type="match status" value="1"/>
</dbReference>
<reference evidence="5 6" key="1">
    <citation type="journal article" date="2014" name="Int. J. Syst. Evol. Microbiol.">
        <title>Nocardia vulneris sp. nov., isolated from wounds of human patients in North America.</title>
        <authorList>
            <person name="Lasker B.A."/>
            <person name="Bell M."/>
            <person name="Klenk H.P."/>
            <person name="Sproer C."/>
            <person name="Schumann C."/>
            <person name="Schumann P."/>
            <person name="Brown J.M."/>
        </authorList>
    </citation>
    <scope>NUCLEOTIDE SEQUENCE [LARGE SCALE GENOMIC DNA]</scope>
    <source>
        <strain evidence="5 6">W9851</strain>
    </source>
</reference>
<dbReference type="RefSeq" id="WP_043665039.1">
    <property type="nucleotide sequence ID" value="NZ_BDCI01000002.1"/>
</dbReference>
<comment type="similarity">
    <text evidence="2">Belongs to the bacterial solute-binding protein SsuA/TauA family.</text>
</comment>
<comment type="caution">
    <text evidence="5">The sequence shown here is derived from an EMBL/GenBank/DDBJ whole genome shotgun (WGS) entry which is preliminary data.</text>
</comment>
<dbReference type="EMBL" id="JNFP01000004">
    <property type="protein sequence ID" value="KIA66079.1"/>
    <property type="molecule type" value="Genomic_DNA"/>
</dbReference>
<gene>
    <name evidence="5" type="ORF">FG87_04550</name>
</gene>
<dbReference type="PROSITE" id="PS51257">
    <property type="entry name" value="PROKAR_LIPOPROTEIN"/>
    <property type="match status" value="1"/>
</dbReference>
<dbReference type="Gene3D" id="3.40.190.10">
    <property type="entry name" value="Periplasmic binding protein-like II"/>
    <property type="match status" value="2"/>
</dbReference>
<dbReference type="InterPro" id="IPR015168">
    <property type="entry name" value="SsuA/THI5"/>
</dbReference>
<dbReference type="Pfam" id="PF09084">
    <property type="entry name" value="NMT1"/>
    <property type="match status" value="1"/>
</dbReference>
<sequence length="342" mass="36011">MRKQRCAAVLLAAVVLVLAVGGCGRKPESGRRVVIGVGGRTLPVYLPLVLAQRLGYFGEAGVWVDIQGLQGGSKALQALEGGSVDVVAGYYDHTIQMQAKRRALTSFVTMLNRPELVLAVSPAARKPIHSIADLAGANVGVSAPGSSTDFFLKYVLSKHGLAADAVSVQAIGTAATAVAAMAHGRVDAAVLVDPAFSLLQRRAGADKVEVLLDARSSEGVEQTFGVSKYPASVLYSSSRWLDGNRTTATALAEAIVRTLRWIQGHSAEEIAARMPAEFAQDDRATYVETIAKMKDGFSTDGTISVDGAEAVRKVLAQSDRTVAAAEIDLSQTYSNDYLPSHG</sequence>
<proteinExistence type="inferred from homology"/>
<evidence type="ECO:0000256" key="2">
    <source>
        <dbReference type="ARBA" id="ARBA00010742"/>
    </source>
</evidence>
<evidence type="ECO:0000259" key="4">
    <source>
        <dbReference type="SMART" id="SM00062"/>
    </source>
</evidence>
<evidence type="ECO:0000313" key="6">
    <source>
        <dbReference type="Proteomes" id="UP000031364"/>
    </source>
</evidence>
<dbReference type="SMART" id="SM00062">
    <property type="entry name" value="PBPb"/>
    <property type="match status" value="1"/>
</dbReference>
<accession>A0ABR4ZMB8</accession>
<dbReference type="Proteomes" id="UP000031364">
    <property type="component" value="Unassembled WGS sequence"/>
</dbReference>
<dbReference type="PANTHER" id="PTHR30024:SF47">
    <property type="entry name" value="TAURINE-BINDING PERIPLASMIC PROTEIN"/>
    <property type="match status" value="1"/>
</dbReference>
<dbReference type="InterPro" id="IPR001638">
    <property type="entry name" value="Solute-binding_3/MltF_N"/>
</dbReference>
<evidence type="ECO:0000256" key="3">
    <source>
        <dbReference type="ARBA" id="ARBA00022729"/>
    </source>
</evidence>
<organism evidence="5 6">
    <name type="scientific">Nocardia vulneris</name>
    <dbReference type="NCBI Taxonomy" id="1141657"/>
    <lineage>
        <taxon>Bacteria</taxon>
        <taxon>Bacillati</taxon>
        <taxon>Actinomycetota</taxon>
        <taxon>Actinomycetes</taxon>
        <taxon>Mycobacteriales</taxon>
        <taxon>Nocardiaceae</taxon>
        <taxon>Nocardia</taxon>
    </lineage>
</organism>
<feature type="domain" description="Solute-binding protein family 3/N-terminal" evidence="4">
    <location>
        <begin position="41"/>
        <end position="265"/>
    </location>
</feature>
<keyword evidence="3" id="KW-0732">Signal</keyword>
<protein>
    <recommendedName>
        <fullName evidence="4">Solute-binding protein family 3/N-terminal domain-containing protein</fullName>
    </recommendedName>
</protein>
<keyword evidence="6" id="KW-1185">Reference proteome</keyword>